<evidence type="ECO:0000313" key="1">
    <source>
        <dbReference type="EMBL" id="GIE38997.1"/>
    </source>
</evidence>
<accession>A0ABQ4ADC2</accession>
<evidence type="ECO:0008006" key="3">
    <source>
        <dbReference type="Google" id="ProtNLM"/>
    </source>
</evidence>
<sequence length="116" mass="12561">MAIIVGVGFTINWRYGTGTGYDDRVPDEALTELLAELDEDDVEHGDVWLSDGSSGWSLGVFAGDSHLVVLENDEQGRGPFHRTGVTRAESFTLLRRLADGHAEQIAAEPWSPGYGG</sequence>
<gene>
    <name evidence="1" type="ORF">Alo02nite_18950</name>
</gene>
<protein>
    <recommendedName>
        <fullName evidence="3">Immunity protein 51 of polymorphic toxin system</fullName>
    </recommendedName>
</protein>
<reference evidence="1 2" key="1">
    <citation type="submission" date="2021-01" db="EMBL/GenBank/DDBJ databases">
        <title>Whole genome shotgun sequence of Actinoplanes lobatus NBRC 12513.</title>
        <authorList>
            <person name="Komaki H."/>
            <person name="Tamura T."/>
        </authorList>
    </citation>
    <scope>NUCLEOTIDE SEQUENCE [LARGE SCALE GENOMIC DNA]</scope>
    <source>
        <strain evidence="1 2">NBRC 12513</strain>
    </source>
</reference>
<evidence type="ECO:0000313" key="2">
    <source>
        <dbReference type="Proteomes" id="UP000631312"/>
    </source>
</evidence>
<dbReference type="EMBL" id="BOMP01000031">
    <property type="protein sequence ID" value="GIE38997.1"/>
    <property type="molecule type" value="Genomic_DNA"/>
</dbReference>
<proteinExistence type="predicted"/>
<name>A0ABQ4ADC2_9ACTN</name>
<dbReference type="Proteomes" id="UP000631312">
    <property type="component" value="Unassembled WGS sequence"/>
</dbReference>
<comment type="caution">
    <text evidence="1">The sequence shown here is derived from an EMBL/GenBank/DDBJ whole genome shotgun (WGS) entry which is preliminary data.</text>
</comment>
<keyword evidence="2" id="KW-1185">Reference proteome</keyword>
<organism evidence="1 2">
    <name type="scientific">Actinoplanes lobatus</name>
    <dbReference type="NCBI Taxonomy" id="113568"/>
    <lineage>
        <taxon>Bacteria</taxon>
        <taxon>Bacillati</taxon>
        <taxon>Actinomycetota</taxon>
        <taxon>Actinomycetes</taxon>
        <taxon>Micromonosporales</taxon>
        <taxon>Micromonosporaceae</taxon>
        <taxon>Actinoplanes</taxon>
    </lineage>
</organism>